<dbReference type="EMBL" id="AAGUVH010000061">
    <property type="protein sequence ID" value="EBS2302771.1"/>
    <property type="molecule type" value="Genomic_DNA"/>
</dbReference>
<feature type="compositionally biased region" description="Polar residues" evidence="1">
    <location>
        <begin position="1"/>
        <end position="10"/>
    </location>
</feature>
<organism evidence="2">
    <name type="scientific">Salmonella enterica subsp. enterica serovar Saintpaul</name>
    <dbReference type="NCBI Taxonomy" id="90105"/>
    <lineage>
        <taxon>Bacteria</taxon>
        <taxon>Pseudomonadati</taxon>
        <taxon>Pseudomonadota</taxon>
        <taxon>Gammaproteobacteria</taxon>
        <taxon>Enterobacterales</taxon>
        <taxon>Enterobacteriaceae</taxon>
        <taxon>Salmonella</taxon>
    </lineage>
</organism>
<evidence type="ECO:0000256" key="1">
    <source>
        <dbReference type="SAM" id="MobiDB-lite"/>
    </source>
</evidence>
<comment type="caution">
    <text evidence="2">The sequence shown here is derived from an EMBL/GenBank/DDBJ whole genome shotgun (WGS) entry which is preliminary data.</text>
</comment>
<dbReference type="AlphaFoldDB" id="A0A5U9I9I2"/>
<sequence>MSRQRSPTSLTRHDPESLTGDLYDGVPQPRRMQERGAVDWRLYDSASIEWLPVAADSTCSGRLINMFNLKLAICSTFRDRFCWHHY</sequence>
<feature type="region of interest" description="Disordered" evidence="1">
    <location>
        <begin position="1"/>
        <end position="26"/>
    </location>
</feature>
<accession>A0A5U9I9I2</accession>
<gene>
    <name evidence="2" type="ORF">DRT62_24210</name>
</gene>
<evidence type="ECO:0000313" key="2">
    <source>
        <dbReference type="EMBL" id="EBS2302771.1"/>
    </source>
</evidence>
<name>A0A5U9I9I2_SALET</name>
<protein>
    <submittedName>
        <fullName evidence="2">Uncharacterized protein</fullName>
    </submittedName>
</protein>
<proteinExistence type="predicted"/>
<reference evidence="2" key="1">
    <citation type="submission" date="2018-07" db="EMBL/GenBank/DDBJ databases">
        <authorList>
            <person name="Ashton P.M."/>
            <person name="Dallman T."/>
            <person name="Nair S."/>
            <person name="De Pinna E."/>
            <person name="Peters T."/>
            <person name="Grant K."/>
        </authorList>
    </citation>
    <scope>NUCLEOTIDE SEQUENCE</scope>
    <source>
        <strain evidence="2">152466</strain>
    </source>
</reference>